<sequence>MWRWQPLPRFSLDQGRSAETGTAGQTPALRLRALVNLPWAEPDALEVSKPRRTLLEQQLAHSAMAGAVTMLSRGVNGAKWPQIIGLGWPHGRG</sequence>
<dbReference type="Proteomes" id="UP000011732">
    <property type="component" value="Unassembled WGS sequence"/>
</dbReference>
<protein>
    <submittedName>
        <fullName evidence="2">Uncharacterized protein</fullName>
    </submittedName>
</protein>
<organism evidence="2 3">
    <name type="scientific">Streptomyces gancidicus BKS 13-15</name>
    <dbReference type="NCBI Taxonomy" id="1284664"/>
    <lineage>
        <taxon>Bacteria</taxon>
        <taxon>Bacillati</taxon>
        <taxon>Actinomycetota</taxon>
        <taxon>Actinomycetes</taxon>
        <taxon>Kitasatosporales</taxon>
        <taxon>Streptomycetaceae</taxon>
        <taxon>Streptomyces</taxon>
        <taxon>Streptomyces pseudogriseolus group</taxon>
    </lineage>
</organism>
<proteinExistence type="predicted"/>
<comment type="caution">
    <text evidence="2">The sequence shown here is derived from an EMBL/GenBank/DDBJ whole genome shotgun (WGS) entry which is preliminary data.</text>
</comment>
<feature type="region of interest" description="Disordered" evidence="1">
    <location>
        <begin position="1"/>
        <end position="25"/>
    </location>
</feature>
<dbReference type="EMBL" id="AOHP01000013">
    <property type="protein sequence ID" value="EMF30766.1"/>
    <property type="molecule type" value="Genomic_DNA"/>
</dbReference>
<keyword evidence="3" id="KW-1185">Reference proteome</keyword>
<reference evidence="2 3" key="1">
    <citation type="journal article" date="2013" name="Genome Announc.">
        <title>Draft Genome Sequence of Streptomyces gancidicus Strain BKS 13-15.</title>
        <authorList>
            <person name="Kumar S."/>
            <person name="Kaur N."/>
            <person name="Singh N.K."/>
            <person name="Raghava G.P."/>
            <person name="Mayilraj S."/>
        </authorList>
    </citation>
    <scope>NUCLEOTIDE SEQUENCE [LARGE SCALE GENOMIC DNA]</scope>
    <source>
        <strain evidence="2 3">BKS 13-15</strain>
    </source>
</reference>
<gene>
    <name evidence="2" type="ORF">H114_02068</name>
</gene>
<evidence type="ECO:0000313" key="3">
    <source>
        <dbReference type="Proteomes" id="UP000011732"/>
    </source>
</evidence>
<dbReference type="AlphaFoldDB" id="M3ECE1"/>
<name>M3ECE1_STREZ</name>
<evidence type="ECO:0000256" key="1">
    <source>
        <dbReference type="SAM" id="MobiDB-lite"/>
    </source>
</evidence>
<evidence type="ECO:0000313" key="2">
    <source>
        <dbReference type="EMBL" id="EMF30766.1"/>
    </source>
</evidence>
<accession>M3ECE1</accession>